<accession>A0ABU8W261</accession>
<gene>
    <name evidence="1" type="ORF">WKW80_19245</name>
</gene>
<organism evidence="1 2">
    <name type="scientific">Variovorax humicola</name>
    <dbReference type="NCBI Taxonomy" id="1769758"/>
    <lineage>
        <taxon>Bacteria</taxon>
        <taxon>Pseudomonadati</taxon>
        <taxon>Pseudomonadota</taxon>
        <taxon>Betaproteobacteria</taxon>
        <taxon>Burkholderiales</taxon>
        <taxon>Comamonadaceae</taxon>
        <taxon>Variovorax</taxon>
    </lineage>
</organism>
<dbReference type="Proteomes" id="UP001363010">
    <property type="component" value="Unassembled WGS sequence"/>
</dbReference>
<keyword evidence="2" id="KW-1185">Reference proteome</keyword>
<evidence type="ECO:0000313" key="1">
    <source>
        <dbReference type="EMBL" id="MEJ8824140.1"/>
    </source>
</evidence>
<sequence length="140" mass="15833">MKYHSFNAVLFCSLLWLSLPRQSLGAISEQDIKNLQHSTHYFRGLVGFAGDLSDQDLLFEKILEDRDAESIFMETIYSKHATPEAKAYAACGLSKIKSRRFQEAANNKENSTLNVTTMNGDILKKEKYSTIIKRIIHGGC</sequence>
<evidence type="ECO:0000313" key="2">
    <source>
        <dbReference type="Proteomes" id="UP001363010"/>
    </source>
</evidence>
<comment type="caution">
    <text evidence="1">The sequence shown here is derived from an EMBL/GenBank/DDBJ whole genome shotgun (WGS) entry which is preliminary data.</text>
</comment>
<dbReference type="EMBL" id="JBBKZV010000012">
    <property type="protein sequence ID" value="MEJ8824140.1"/>
    <property type="molecule type" value="Genomic_DNA"/>
</dbReference>
<dbReference type="RefSeq" id="WP_340365175.1">
    <property type="nucleotide sequence ID" value="NZ_JBBKZV010000012.1"/>
</dbReference>
<proteinExistence type="predicted"/>
<protein>
    <submittedName>
        <fullName evidence="1">Uncharacterized protein</fullName>
    </submittedName>
</protein>
<name>A0ABU8W261_9BURK</name>
<reference evidence="1 2" key="1">
    <citation type="submission" date="2024-03" db="EMBL/GenBank/DDBJ databases">
        <title>Novel species of the genus Variovorax.</title>
        <authorList>
            <person name="Liu Q."/>
            <person name="Xin Y.-H."/>
        </authorList>
    </citation>
    <scope>NUCLEOTIDE SEQUENCE [LARGE SCALE GENOMIC DNA]</scope>
    <source>
        <strain evidence="1 2">KACC 18501</strain>
    </source>
</reference>